<keyword evidence="2" id="KW-0479">Metal-binding</keyword>
<accession>A0A8J2S9F8</accession>
<evidence type="ECO:0000256" key="1">
    <source>
        <dbReference type="ARBA" id="ARBA00022714"/>
    </source>
</evidence>
<dbReference type="InterPro" id="IPR001055">
    <property type="entry name" value="Adrenodoxin-like"/>
</dbReference>
<sequence length="181" mass="19244">MAARALRRALSTARPAAAPRAAAPRAARPRANFLSTTPAKAAPAPQVADVTVHITFVDHEGSRAVVPGRVGMTVSEVAELHGIDIGPTAVAGVVERVNSDVWTEDLFGEGASLGYDHVKVPPAWAAKLPPRGAWELELLRNYWDDDDITSVSRLGSQLPLTKELDGIQIYIPDGIPTEGNL</sequence>
<name>A0A8J2S9F8_9STRA</name>
<dbReference type="Gene3D" id="3.10.20.30">
    <property type="match status" value="1"/>
</dbReference>
<feature type="region of interest" description="Disordered" evidence="5">
    <location>
        <begin position="10"/>
        <end position="30"/>
    </location>
</feature>
<evidence type="ECO:0000256" key="5">
    <source>
        <dbReference type="SAM" id="MobiDB-lite"/>
    </source>
</evidence>
<evidence type="ECO:0000256" key="2">
    <source>
        <dbReference type="ARBA" id="ARBA00022723"/>
    </source>
</evidence>
<gene>
    <name evidence="6" type="ORF">PECAL_1P22670</name>
</gene>
<keyword evidence="7" id="KW-1185">Reference proteome</keyword>
<keyword evidence="1" id="KW-0001">2Fe-2S</keyword>
<dbReference type="OrthoDB" id="268593at2759"/>
<dbReference type="PANTHER" id="PTHR23426">
    <property type="entry name" value="FERREDOXIN/ADRENODOXIN"/>
    <property type="match status" value="1"/>
</dbReference>
<dbReference type="GO" id="GO:0005739">
    <property type="term" value="C:mitochondrion"/>
    <property type="evidence" value="ECO:0007669"/>
    <property type="project" value="TreeGrafter"/>
</dbReference>
<evidence type="ECO:0000313" key="7">
    <source>
        <dbReference type="Proteomes" id="UP000789595"/>
    </source>
</evidence>
<proteinExistence type="predicted"/>
<reference evidence="6" key="1">
    <citation type="submission" date="2021-11" db="EMBL/GenBank/DDBJ databases">
        <authorList>
            <consortium name="Genoscope - CEA"/>
            <person name="William W."/>
        </authorList>
    </citation>
    <scope>NUCLEOTIDE SEQUENCE</scope>
</reference>
<keyword evidence="3" id="KW-0408">Iron</keyword>
<dbReference type="GO" id="GO:0051537">
    <property type="term" value="F:2 iron, 2 sulfur cluster binding"/>
    <property type="evidence" value="ECO:0007669"/>
    <property type="project" value="UniProtKB-KW"/>
</dbReference>
<dbReference type="PANTHER" id="PTHR23426:SF67">
    <property type="entry name" value="2FE-2S FERREDOXIN-TYPE DOMAIN-CONTAINING PROTEIN"/>
    <property type="match status" value="1"/>
</dbReference>
<dbReference type="GO" id="GO:0140647">
    <property type="term" value="P:P450-containing electron transport chain"/>
    <property type="evidence" value="ECO:0007669"/>
    <property type="project" value="InterPro"/>
</dbReference>
<dbReference type="InterPro" id="IPR012675">
    <property type="entry name" value="Beta-grasp_dom_sf"/>
</dbReference>
<evidence type="ECO:0000256" key="4">
    <source>
        <dbReference type="ARBA" id="ARBA00023014"/>
    </source>
</evidence>
<evidence type="ECO:0000313" key="6">
    <source>
        <dbReference type="EMBL" id="CAH0365811.1"/>
    </source>
</evidence>
<evidence type="ECO:0000256" key="3">
    <source>
        <dbReference type="ARBA" id="ARBA00023004"/>
    </source>
</evidence>
<organism evidence="6 7">
    <name type="scientific">Pelagomonas calceolata</name>
    <dbReference type="NCBI Taxonomy" id="35677"/>
    <lineage>
        <taxon>Eukaryota</taxon>
        <taxon>Sar</taxon>
        <taxon>Stramenopiles</taxon>
        <taxon>Ochrophyta</taxon>
        <taxon>Pelagophyceae</taxon>
        <taxon>Pelagomonadales</taxon>
        <taxon>Pelagomonadaceae</taxon>
        <taxon>Pelagomonas</taxon>
    </lineage>
</organism>
<dbReference type="Proteomes" id="UP000789595">
    <property type="component" value="Unassembled WGS sequence"/>
</dbReference>
<dbReference type="GO" id="GO:0009055">
    <property type="term" value="F:electron transfer activity"/>
    <property type="evidence" value="ECO:0007669"/>
    <property type="project" value="TreeGrafter"/>
</dbReference>
<dbReference type="EMBL" id="CAKKNE010000001">
    <property type="protein sequence ID" value="CAH0365811.1"/>
    <property type="molecule type" value="Genomic_DNA"/>
</dbReference>
<dbReference type="AlphaFoldDB" id="A0A8J2S9F8"/>
<protein>
    <submittedName>
        <fullName evidence="6">Uncharacterized protein</fullName>
    </submittedName>
</protein>
<keyword evidence="4" id="KW-0411">Iron-sulfur</keyword>
<dbReference type="GO" id="GO:0046872">
    <property type="term" value="F:metal ion binding"/>
    <property type="evidence" value="ECO:0007669"/>
    <property type="project" value="UniProtKB-KW"/>
</dbReference>
<comment type="caution">
    <text evidence="6">The sequence shown here is derived from an EMBL/GenBank/DDBJ whole genome shotgun (WGS) entry which is preliminary data.</text>
</comment>